<evidence type="ECO:0000256" key="3">
    <source>
        <dbReference type="SAM" id="SignalP"/>
    </source>
</evidence>
<feature type="signal peptide" evidence="3">
    <location>
        <begin position="1"/>
        <end position="22"/>
    </location>
</feature>
<gene>
    <name evidence="4" type="ORF">TTHERM_00845840</name>
</gene>
<dbReference type="KEGG" id="tet:TTHERM_00845840"/>
<name>Q22UU7_TETTS</name>
<dbReference type="EMBL" id="GG662825">
    <property type="protein sequence ID" value="EAR89029.2"/>
    <property type="molecule type" value="Genomic_DNA"/>
</dbReference>
<feature type="transmembrane region" description="Helical" evidence="2">
    <location>
        <begin position="855"/>
        <end position="876"/>
    </location>
</feature>
<feature type="transmembrane region" description="Helical" evidence="2">
    <location>
        <begin position="888"/>
        <end position="914"/>
    </location>
</feature>
<dbReference type="Proteomes" id="UP000009168">
    <property type="component" value="Unassembled WGS sequence"/>
</dbReference>
<sequence>MRKAQNLFYLLIHLVIVYYAEAELTKDFELSNSSCKDIYKFFQSTNVDYFFGCNENKKPNKFVLSLENNQLFSRVTFKIKFLTSKKIEKDNIKIQIDNFMIEDVKMVKEEDKFYSIKVFHDDAKGQIQFDIKHEDGELKVQKATLSLLIENCDQYQEDGSCFKCSHEYFLNQMTGFCQDYKANCETQENKKCKKCQNGYLLNESGFCTISCQDKQFKYNNSCVSSCPTGYYSDQNQFCQKCGDYCVFCHSNDTCLQCEENRYFQDGVCKEACSDGYFVSTQETTNGQLICENCDESCLTCTGPSNNECTTCREDFIIYLGNSCLQQCPEGYFKKSKNISEDINKIKNSSYYCARCYYLNQKCVEQCPSQTFIVENYICKTCSTKNCANCNSNDICNACQNEYILDEKNQCVECDQNTYYDAHKQICKKCPDVNCLNCSSEQSGRVCIKCKQYYEFNENKLVCQFNDTEYLLECANPSNCTKEQNIVKASDATINIISISNTILLLFSFAFFPIGPFFWYTVQVQQQIGNLILINNLRILSLGPTVIQNFYQYNIFPLFPDSTLNTYNESDLLYASSSQLSIMGAFRSQPLKKYFINNMAYFFVFLFITILVYILSKCINRKYIRIIEANQAQKKLKVKEIDCKHDNSIFDNSYNLNISCSLDQNASKINQSQNEISQIGQNLLVKRENEIQKQKEKKRLNFYIKNQTFLKIIEYNLFIRFQMVFGNYFLLSLFYSVYKLTLNSTYDFIDIGFKSLFSLIYIIFVCYLTYKVSKFDELDFNYDCSKFKVIFSNIKTQGLKRYFWILLEFRKILQVAVLVFVTQDLIKISSVLGTNLLFLIYLLHQKPISYTIYQKFIIAIEVIIGFSNVCIIIYQILPDSMINQKFIASILAIMALTILNFIVLGFLLMQIYMFVKFKFFPRFYILENKIIDTTSMKIEQGYDQKNSRFFNDLTNNDIDYYSKLWGINPIFAKKIYQEAQEEFRKKYEQEEIRVQQQIQLKEQSKQKVVDNTLQSQKRSIYTHKEVHGTVKEKKKLQKILSQSIQFQQNNLRNQRKNIDYNKIYINNLLSKGNIFVQEQNQSKAHFSPNNSKLISKDSSIIELQNTSQQIFKQTTDLDSQQNQQQRCIKLIKQKDNQISQVQLQKEQFTSINDSN</sequence>
<feature type="transmembrane region" description="Helical" evidence="2">
    <location>
        <begin position="825"/>
        <end position="843"/>
    </location>
</feature>
<feature type="transmembrane region" description="Helical" evidence="2">
    <location>
        <begin position="747"/>
        <end position="769"/>
    </location>
</feature>
<dbReference type="Gene3D" id="2.10.220.10">
    <property type="entry name" value="Hormone Receptor, Insulin-like Growth Factor Receptor 1, Chain A, domain 2"/>
    <property type="match status" value="3"/>
</dbReference>
<proteinExistence type="predicted"/>
<dbReference type="RefSeq" id="XP_001009274.2">
    <property type="nucleotide sequence ID" value="XM_001009274.2"/>
</dbReference>
<feature type="coiled-coil region" evidence="1">
    <location>
        <begin position="972"/>
        <end position="1006"/>
    </location>
</feature>
<keyword evidence="3" id="KW-0732">Signal</keyword>
<evidence type="ECO:0000313" key="5">
    <source>
        <dbReference type="Proteomes" id="UP000009168"/>
    </source>
</evidence>
<feature type="transmembrane region" description="Helical" evidence="2">
    <location>
        <begin position="716"/>
        <end position="735"/>
    </location>
</feature>
<dbReference type="GeneID" id="7840310"/>
<evidence type="ECO:0000256" key="1">
    <source>
        <dbReference type="SAM" id="Coils"/>
    </source>
</evidence>
<feature type="transmembrane region" description="Helical" evidence="2">
    <location>
        <begin position="502"/>
        <end position="519"/>
    </location>
</feature>
<organism evidence="4 5">
    <name type="scientific">Tetrahymena thermophila (strain SB210)</name>
    <dbReference type="NCBI Taxonomy" id="312017"/>
    <lineage>
        <taxon>Eukaryota</taxon>
        <taxon>Sar</taxon>
        <taxon>Alveolata</taxon>
        <taxon>Ciliophora</taxon>
        <taxon>Intramacronucleata</taxon>
        <taxon>Oligohymenophorea</taxon>
        <taxon>Hymenostomatida</taxon>
        <taxon>Tetrahymenina</taxon>
        <taxon>Tetrahymenidae</taxon>
        <taxon>Tetrahymena</taxon>
    </lineage>
</organism>
<feature type="transmembrane region" description="Helical" evidence="2">
    <location>
        <begin position="531"/>
        <end position="550"/>
    </location>
</feature>
<dbReference type="CDD" id="cd00064">
    <property type="entry name" value="FU"/>
    <property type="match status" value="1"/>
</dbReference>
<dbReference type="SMART" id="SM00261">
    <property type="entry name" value="FU"/>
    <property type="match status" value="5"/>
</dbReference>
<reference evidence="5" key="1">
    <citation type="journal article" date="2006" name="PLoS Biol.">
        <title>Macronuclear genome sequence of the ciliate Tetrahymena thermophila, a model eukaryote.</title>
        <authorList>
            <person name="Eisen J.A."/>
            <person name="Coyne R.S."/>
            <person name="Wu M."/>
            <person name="Wu D."/>
            <person name="Thiagarajan M."/>
            <person name="Wortman J.R."/>
            <person name="Badger J.H."/>
            <person name="Ren Q."/>
            <person name="Amedeo P."/>
            <person name="Jones K.M."/>
            <person name="Tallon L.J."/>
            <person name="Delcher A.L."/>
            <person name="Salzberg S.L."/>
            <person name="Silva J.C."/>
            <person name="Haas B.J."/>
            <person name="Majoros W.H."/>
            <person name="Farzad M."/>
            <person name="Carlton J.M."/>
            <person name="Smith R.K. Jr."/>
            <person name="Garg J."/>
            <person name="Pearlman R.E."/>
            <person name="Karrer K.M."/>
            <person name="Sun L."/>
            <person name="Manning G."/>
            <person name="Elde N.C."/>
            <person name="Turkewitz A.P."/>
            <person name="Asai D.J."/>
            <person name="Wilkes D.E."/>
            <person name="Wang Y."/>
            <person name="Cai H."/>
            <person name="Collins K."/>
            <person name="Stewart B.A."/>
            <person name="Lee S.R."/>
            <person name="Wilamowska K."/>
            <person name="Weinberg Z."/>
            <person name="Ruzzo W.L."/>
            <person name="Wloga D."/>
            <person name="Gaertig J."/>
            <person name="Frankel J."/>
            <person name="Tsao C.-C."/>
            <person name="Gorovsky M.A."/>
            <person name="Keeling P.J."/>
            <person name="Waller R.F."/>
            <person name="Patron N.J."/>
            <person name="Cherry J.M."/>
            <person name="Stover N.A."/>
            <person name="Krieger C.J."/>
            <person name="del Toro C."/>
            <person name="Ryder H.F."/>
            <person name="Williamson S.C."/>
            <person name="Barbeau R.A."/>
            <person name="Hamilton E.P."/>
            <person name="Orias E."/>
        </authorList>
    </citation>
    <scope>NUCLEOTIDE SEQUENCE [LARGE SCALE GENOMIC DNA]</scope>
    <source>
        <strain evidence="5">SB210</strain>
    </source>
</reference>
<dbReference type="AlphaFoldDB" id="Q22UU7"/>
<keyword evidence="2 4" id="KW-0812">Transmembrane</keyword>
<feature type="transmembrane region" description="Helical" evidence="2">
    <location>
        <begin position="593"/>
        <end position="614"/>
    </location>
</feature>
<dbReference type="InterPro" id="IPR006212">
    <property type="entry name" value="Furin_repeat"/>
</dbReference>
<protein>
    <submittedName>
        <fullName evidence="4">Transmembrane protein, putative</fullName>
    </submittedName>
</protein>
<dbReference type="OrthoDB" id="300641at2759"/>
<keyword evidence="1" id="KW-0175">Coiled coil</keyword>
<keyword evidence="2" id="KW-0472">Membrane</keyword>
<keyword evidence="2" id="KW-1133">Transmembrane helix</keyword>
<keyword evidence="5" id="KW-1185">Reference proteome</keyword>
<evidence type="ECO:0000256" key="2">
    <source>
        <dbReference type="SAM" id="Phobius"/>
    </source>
</evidence>
<evidence type="ECO:0000313" key="4">
    <source>
        <dbReference type="EMBL" id="EAR89029.2"/>
    </source>
</evidence>
<dbReference type="HOGENOM" id="CLU_286456_0_0_1"/>
<feature type="chain" id="PRO_5004201220" evidence="3">
    <location>
        <begin position="23"/>
        <end position="1154"/>
    </location>
</feature>
<dbReference type="SUPFAM" id="SSF57184">
    <property type="entry name" value="Growth factor receptor domain"/>
    <property type="match status" value="3"/>
</dbReference>
<dbReference type="InterPro" id="IPR009030">
    <property type="entry name" value="Growth_fac_rcpt_cys_sf"/>
</dbReference>
<accession>Q22UU7</accession>
<dbReference type="InParanoid" id="Q22UU7"/>